<organism evidence="8 9">
    <name type="scientific">Bursaphelenchus okinawaensis</name>
    <dbReference type="NCBI Taxonomy" id="465554"/>
    <lineage>
        <taxon>Eukaryota</taxon>
        <taxon>Metazoa</taxon>
        <taxon>Ecdysozoa</taxon>
        <taxon>Nematoda</taxon>
        <taxon>Chromadorea</taxon>
        <taxon>Rhabditida</taxon>
        <taxon>Tylenchina</taxon>
        <taxon>Tylenchomorpha</taxon>
        <taxon>Aphelenchoidea</taxon>
        <taxon>Aphelenchoididae</taxon>
        <taxon>Bursaphelenchus</taxon>
    </lineage>
</organism>
<evidence type="ECO:0000256" key="3">
    <source>
        <dbReference type="ARBA" id="ARBA00023125"/>
    </source>
</evidence>
<dbReference type="PANTHER" id="PTHR12619">
    <property type="entry name" value="RFX TRANSCRIPTION FACTOR FAMILY"/>
    <property type="match status" value="1"/>
</dbReference>
<dbReference type="Pfam" id="PF02257">
    <property type="entry name" value="RFX_DNA_binding"/>
    <property type="match status" value="1"/>
</dbReference>
<gene>
    <name evidence="8" type="ORF">BOKJ2_LOCUS3666</name>
</gene>
<evidence type="ECO:0000256" key="4">
    <source>
        <dbReference type="ARBA" id="ARBA00023163"/>
    </source>
</evidence>
<evidence type="ECO:0000256" key="5">
    <source>
        <dbReference type="ARBA" id="ARBA00023242"/>
    </source>
</evidence>
<proteinExistence type="predicted"/>
<feature type="compositionally biased region" description="Polar residues" evidence="6">
    <location>
        <begin position="696"/>
        <end position="705"/>
    </location>
</feature>
<dbReference type="PANTHER" id="PTHR12619:SF33">
    <property type="entry name" value="RFX, ISOFORM H"/>
    <property type="match status" value="1"/>
</dbReference>
<dbReference type="Proteomes" id="UP000783686">
    <property type="component" value="Unassembled WGS sequence"/>
</dbReference>
<keyword evidence="9" id="KW-1185">Reference proteome</keyword>
<evidence type="ECO:0000256" key="2">
    <source>
        <dbReference type="ARBA" id="ARBA00023015"/>
    </source>
</evidence>
<dbReference type="GO" id="GO:0000981">
    <property type="term" value="F:DNA-binding transcription factor activity, RNA polymerase II-specific"/>
    <property type="evidence" value="ECO:0007669"/>
    <property type="project" value="TreeGrafter"/>
</dbReference>
<dbReference type="InterPro" id="IPR003150">
    <property type="entry name" value="DNA-bd_RFX"/>
</dbReference>
<keyword evidence="2" id="KW-0805">Transcription regulation</keyword>
<dbReference type="InterPro" id="IPR036390">
    <property type="entry name" value="WH_DNA-bd_sf"/>
</dbReference>
<dbReference type="Pfam" id="PF25340">
    <property type="entry name" value="BCD_RFX"/>
    <property type="match status" value="1"/>
</dbReference>
<dbReference type="Proteomes" id="UP000614601">
    <property type="component" value="Unassembled WGS sequence"/>
</dbReference>
<dbReference type="PROSITE" id="PS51526">
    <property type="entry name" value="RFX_DBD"/>
    <property type="match status" value="1"/>
</dbReference>
<protein>
    <recommendedName>
        <fullName evidence="7">RFX-type winged-helix domain-containing protein</fullName>
    </recommendedName>
</protein>
<dbReference type="Gene3D" id="1.10.10.10">
    <property type="entry name" value="Winged helix-like DNA-binding domain superfamily/Winged helix DNA-binding domain"/>
    <property type="match status" value="1"/>
</dbReference>
<dbReference type="EMBL" id="CAJFCW020000002">
    <property type="protein sequence ID" value="CAG9093336.1"/>
    <property type="molecule type" value="Genomic_DNA"/>
</dbReference>
<evidence type="ECO:0000256" key="1">
    <source>
        <dbReference type="ARBA" id="ARBA00004123"/>
    </source>
</evidence>
<evidence type="ECO:0000313" key="9">
    <source>
        <dbReference type="Proteomes" id="UP000614601"/>
    </source>
</evidence>
<feature type="region of interest" description="Disordered" evidence="6">
    <location>
        <begin position="682"/>
        <end position="705"/>
    </location>
</feature>
<dbReference type="FunFam" id="1.10.10.10:FF:000017">
    <property type="entry name" value="transcription factor RFX3 isoform X1"/>
    <property type="match status" value="1"/>
</dbReference>
<keyword evidence="3" id="KW-0238">DNA-binding</keyword>
<keyword evidence="4" id="KW-0804">Transcription</keyword>
<reference evidence="8" key="1">
    <citation type="submission" date="2020-09" db="EMBL/GenBank/DDBJ databases">
        <authorList>
            <person name="Kikuchi T."/>
        </authorList>
    </citation>
    <scope>NUCLEOTIDE SEQUENCE</scope>
    <source>
        <strain evidence="8">SH1</strain>
    </source>
</reference>
<dbReference type="InterPro" id="IPR057321">
    <property type="entry name" value="RFX1-4/6/8-like_BCD"/>
</dbReference>
<keyword evidence="5" id="KW-0539">Nucleus</keyword>
<dbReference type="SUPFAM" id="SSF46785">
    <property type="entry name" value="Winged helix' DNA-binding domain"/>
    <property type="match status" value="1"/>
</dbReference>
<dbReference type="OrthoDB" id="10056949at2759"/>
<comment type="caution">
    <text evidence="8">The sequence shown here is derived from an EMBL/GenBank/DDBJ whole genome shotgun (WGS) entry which is preliminary data.</text>
</comment>
<sequence length="705" mass="80774">MPTPYVTQEMTRVIPTFPDRESYDTVIVDSGYSPNDHLSYSRYEYEANYPTSYYQHYQPVQSESQNGYLLDTQQNSPLSSNEDNVGSLGHTARTPRATLDWLNEHYEQYEGSSLPRCTLYEHYQKHCQESGLEPVNAASFGKLIRSVFKGLRTRRLGTRGNSKYHYNGIRIKLSSPLNDHVSAEEYNRMHPNSGQPRAPRRLTNAASSNRSSSSASSNSYQHKIDPSFNERGQFPNEMAYDPLTIAQQEADLLRPVTPPPVQQAGDVLPKEHYVLGDGQVPIVTLEDLEALQPALNAINMTTDSVQGFVEMYTENSSAFLNAMKELGFTQVDRIWSSFWNAEKTTKSGLSREEITLLCSLPQIVKFIYSMDVAVYQVAFEILIPNVLSPYFKFLYEEFRMFNANVSTTLKKILVDVPPPVQHVKLKACSLLTYALKRHMWINHFATSAREQVLNEAQTVQLMYKEFCKIELAPEAAWVTQCDPDLVRTIVSDFKDKLFSHSTMEEWAQWIEKVLDQVMAKYHDKAPEVQVKVAKKFMLRWSFYTDALIRDLTLKGAKSFGSFHLIRHLYGEYMLHLIVVRMAKLLNQPMISLYGGVFNDSMEQSWNDDVYEAEAVPMNVSDYNKCNVNHRNVNDEEMVCQDQNGFYRSFDDENGEISVVYIQDEGLCQVPDMDVERSPSQFIDVENPASEEESTKENNNIHLAHL</sequence>
<evidence type="ECO:0000313" key="8">
    <source>
        <dbReference type="EMBL" id="CAD5211382.1"/>
    </source>
</evidence>
<feature type="region of interest" description="Disordered" evidence="6">
    <location>
        <begin position="187"/>
        <end position="235"/>
    </location>
</feature>
<dbReference type="InterPro" id="IPR039779">
    <property type="entry name" value="RFX-like"/>
</dbReference>
<accession>A0A811K5X2</accession>
<dbReference type="AlphaFoldDB" id="A0A811K5X2"/>
<feature type="domain" description="RFX-type winged-helix" evidence="7">
    <location>
        <begin position="98"/>
        <end position="173"/>
    </location>
</feature>
<evidence type="ECO:0000259" key="7">
    <source>
        <dbReference type="PROSITE" id="PS51526"/>
    </source>
</evidence>
<dbReference type="InterPro" id="IPR036388">
    <property type="entry name" value="WH-like_DNA-bd_sf"/>
</dbReference>
<evidence type="ECO:0000256" key="6">
    <source>
        <dbReference type="SAM" id="MobiDB-lite"/>
    </source>
</evidence>
<name>A0A811K5X2_9BILA</name>
<dbReference type="GO" id="GO:0005634">
    <property type="term" value="C:nucleus"/>
    <property type="evidence" value="ECO:0007669"/>
    <property type="project" value="UniProtKB-SubCell"/>
</dbReference>
<comment type="subcellular location">
    <subcellularLocation>
        <location evidence="1">Nucleus</location>
    </subcellularLocation>
</comment>
<feature type="compositionally biased region" description="Low complexity" evidence="6">
    <location>
        <begin position="204"/>
        <end position="219"/>
    </location>
</feature>
<dbReference type="GO" id="GO:0000978">
    <property type="term" value="F:RNA polymerase II cis-regulatory region sequence-specific DNA binding"/>
    <property type="evidence" value="ECO:0007669"/>
    <property type="project" value="TreeGrafter"/>
</dbReference>
<dbReference type="EMBL" id="CAJFDH010000002">
    <property type="protein sequence ID" value="CAD5211382.1"/>
    <property type="molecule type" value="Genomic_DNA"/>
</dbReference>